<keyword evidence="3" id="KW-1185">Reference proteome</keyword>
<accession>B3PND0</accession>
<sequence length="288" mass="33565">MDENNNDNVVKEPKSSKKAKKITNSILMFGGLLVSLVAVIAIPLALNSNKDIKRDRYLDDGVDLNIQTKKEIKEIVKDKEYDFDFNQEEKDIKNNVFNDDFRILKTSNSFIQKLPIIDHETTPSFNKNDNFKKFYEKWKIQNNGKGRKSVSTTSETIVNSFDFLKFLKDYYKEKNALTEEKISNMLKASHLLDLELIKNNFTYVIEREKQYLYKDLKAKIIAVNIREFIKKCIDGLREFGAKNNINNILNKAIIKQATFSTKMTIDPITHEIKHFTFNSKINISLKNE</sequence>
<keyword evidence="1" id="KW-0472">Membrane</keyword>
<feature type="transmembrane region" description="Helical" evidence="1">
    <location>
        <begin position="26"/>
        <end position="46"/>
    </location>
</feature>
<reference evidence="2 3" key="1">
    <citation type="journal article" date="2008" name="Infect. Immun.">
        <title>Genome of Mycoplasma arthritidis.</title>
        <authorList>
            <person name="Dybvig K."/>
            <person name="Zuhua C."/>
            <person name="Lao P."/>
            <person name="Jordan D.S."/>
            <person name="French C.T."/>
            <person name="Tu A.H."/>
            <person name="Loraine A.E."/>
        </authorList>
    </citation>
    <scope>NUCLEOTIDE SEQUENCE [LARGE SCALE GENOMIC DNA]</scope>
    <source>
        <strain evidence="2 3">158L3-1</strain>
    </source>
</reference>
<dbReference type="Proteomes" id="UP000008812">
    <property type="component" value="Chromosome"/>
</dbReference>
<evidence type="ECO:0000313" key="3">
    <source>
        <dbReference type="Proteomes" id="UP000008812"/>
    </source>
</evidence>
<gene>
    <name evidence="2" type="ordered locus">MARTH_orf795</name>
</gene>
<keyword evidence="1" id="KW-1133">Transmembrane helix</keyword>
<keyword evidence="1" id="KW-0812">Transmembrane</keyword>
<name>B3PND0_META1</name>
<dbReference type="RefSeq" id="WP_012498489.1">
    <property type="nucleotide sequence ID" value="NC_011025.1"/>
</dbReference>
<evidence type="ECO:0000313" key="2">
    <source>
        <dbReference type="EMBL" id="ACF07532.1"/>
    </source>
</evidence>
<organism evidence="2 3">
    <name type="scientific">Metamycoplasma arthritidis (strain 158L3-1)</name>
    <name type="common">Mycoplasma arthritidis</name>
    <dbReference type="NCBI Taxonomy" id="243272"/>
    <lineage>
        <taxon>Bacteria</taxon>
        <taxon>Bacillati</taxon>
        <taxon>Mycoplasmatota</taxon>
        <taxon>Mycoplasmoidales</taxon>
        <taxon>Metamycoplasmataceae</taxon>
        <taxon>Metamycoplasma</taxon>
    </lineage>
</organism>
<dbReference type="STRING" id="243272.MARTH_orf795"/>
<protein>
    <submittedName>
        <fullName evidence="2">Hypothetical membrane protein</fullName>
    </submittedName>
</protein>
<dbReference type="HOGENOM" id="CLU_965824_0_0_14"/>
<dbReference type="KEGG" id="mat:MARTH_orf795"/>
<proteinExistence type="predicted"/>
<dbReference type="AlphaFoldDB" id="B3PND0"/>
<dbReference type="EMBL" id="CP001047">
    <property type="protein sequence ID" value="ACF07532.1"/>
    <property type="molecule type" value="Genomic_DNA"/>
</dbReference>
<evidence type="ECO:0000256" key="1">
    <source>
        <dbReference type="SAM" id="Phobius"/>
    </source>
</evidence>